<gene>
    <name evidence="5" type="primary">g5861</name>
    <name evidence="5" type="ORF">EsDP_00005861</name>
</gene>
<organism evidence="5 6">
    <name type="scientific">Epichloe bromicola</name>
    <dbReference type="NCBI Taxonomy" id="79588"/>
    <lineage>
        <taxon>Eukaryota</taxon>
        <taxon>Fungi</taxon>
        <taxon>Dikarya</taxon>
        <taxon>Ascomycota</taxon>
        <taxon>Pezizomycotina</taxon>
        <taxon>Sordariomycetes</taxon>
        <taxon>Hypocreomycetidae</taxon>
        <taxon>Hypocreales</taxon>
        <taxon>Clavicipitaceae</taxon>
        <taxon>Epichloe</taxon>
    </lineage>
</organism>
<evidence type="ECO:0000313" key="6">
    <source>
        <dbReference type="Proteomes" id="UP001562357"/>
    </source>
</evidence>
<evidence type="ECO:0000256" key="1">
    <source>
        <dbReference type="ARBA" id="ARBA00010982"/>
    </source>
</evidence>
<dbReference type="PANTHER" id="PTHR18919">
    <property type="entry name" value="ACETYL-COA C-ACYLTRANSFERASE"/>
    <property type="match status" value="1"/>
</dbReference>
<dbReference type="InterPro" id="IPR016039">
    <property type="entry name" value="Thiolase-like"/>
</dbReference>
<dbReference type="SUPFAM" id="SSF53901">
    <property type="entry name" value="Thiolase-like"/>
    <property type="match status" value="1"/>
</dbReference>
<comment type="similarity">
    <text evidence="1">Belongs to the thiolase-like superfamily. Thiolase family.</text>
</comment>
<comment type="caution">
    <text evidence="5">The sequence shown here is derived from an EMBL/GenBank/DDBJ whole genome shotgun (WGS) entry which is preliminary data.</text>
</comment>
<keyword evidence="6" id="KW-1185">Reference proteome</keyword>
<keyword evidence="2" id="KW-0808">Transferase</keyword>
<feature type="domain" description="Thiolase-like protein type 1 additional C-terminal" evidence="4">
    <location>
        <begin position="389"/>
        <end position="466"/>
    </location>
</feature>
<protein>
    <submittedName>
        <fullName evidence="5">Erg10, acetyl-CoA C-acetyltransferase</fullName>
    </submittedName>
</protein>
<proteinExistence type="inferred from homology"/>
<dbReference type="EMBL" id="BAAFGZ010000297">
    <property type="protein sequence ID" value="GAB0137603.1"/>
    <property type="molecule type" value="Genomic_DNA"/>
</dbReference>
<dbReference type="Proteomes" id="UP001562357">
    <property type="component" value="Unassembled WGS sequence"/>
</dbReference>
<evidence type="ECO:0000256" key="3">
    <source>
        <dbReference type="ARBA" id="ARBA00023315"/>
    </source>
</evidence>
<dbReference type="Gene3D" id="2.40.50.840">
    <property type="match status" value="1"/>
</dbReference>
<sequence>MLAHSAVPIIVGVGDVRNKSFHVEDALEPAQLMVNAIQHAIEDTGLGKQSQEALVSQVDSLRIVPTWTWAYNDLPAVISERLGLRLSQQVVGEHGGNQPALQCDEAARDIAVRRSAVTVITGGEALASRPGTLHSMGLPIHVYPLYENGRRAHRGQSAAQNDMESATMYAAFDRIGSENEYSWNYGQPPKTAEQISVPSGKNRMICDPYPLLMNAFNGVNLSAACILTSAENAEELGISKDKWIHVLGGAGTQEKDDFWKRRHLHQSEAIGKSIDAALDVSGLSAFDIDCYDFYSCFPIVPKLACDHVGLSTMSWQKPITLLGGLTSFGGAGNNYSMHAITAMTRALRAKTYRTGLILANGGVLTHQHAICLSARPRGDGRDYPESNPLPPIVDGYSPRFIDSAQGAAAIETYTIEFHRDGTPAMGLIVGRIRGSGQRFLANHGDGQTLERLASKSGEHIGRFGRVLVAEDGRNLFFLDTKTRL</sequence>
<name>A0ABQ0CW29_9HYPO</name>
<evidence type="ECO:0000313" key="5">
    <source>
        <dbReference type="EMBL" id="GAB0137603.1"/>
    </source>
</evidence>
<dbReference type="PANTHER" id="PTHR18919:SF139">
    <property type="entry name" value="THIOLASE-LIKE PROTEIN TYPE 1 ADDITIONAL C-TERMINAL DOMAIN-CONTAINING PROTEIN"/>
    <property type="match status" value="1"/>
</dbReference>
<keyword evidence="3" id="KW-0012">Acyltransferase</keyword>
<evidence type="ECO:0000259" key="4">
    <source>
        <dbReference type="Pfam" id="PF18313"/>
    </source>
</evidence>
<reference evidence="6" key="1">
    <citation type="submission" date="2024-06" db="EMBL/GenBank/DDBJ databases">
        <title>Draft Genome Sequences of Epichloe bromicola Strains Isolated from Elymus ciliaris.</title>
        <authorList>
            <consortium name="Epichloe bromicola genome sequencing consortium"/>
            <person name="Miura A."/>
            <person name="Imano S."/>
            <person name="Ashida A."/>
            <person name="Sato I."/>
            <person name="Chiba S."/>
            <person name="Tanaka A."/>
            <person name="Camagna M."/>
            <person name="Takemoto D."/>
        </authorList>
    </citation>
    <scope>NUCLEOTIDE SEQUENCE [LARGE SCALE GENOMIC DNA]</scope>
    <source>
        <strain evidence="6">DP</strain>
    </source>
</reference>
<evidence type="ECO:0000256" key="2">
    <source>
        <dbReference type="ARBA" id="ARBA00022679"/>
    </source>
</evidence>
<dbReference type="Pfam" id="PF18313">
    <property type="entry name" value="TLP1_add_C"/>
    <property type="match status" value="1"/>
</dbReference>
<dbReference type="InterPro" id="IPR040771">
    <property type="entry name" value="TLP1_add_C"/>
</dbReference>
<dbReference type="Gene3D" id="3.40.47.10">
    <property type="match status" value="1"/>
</dbReference>
<accession>A0ABQ0CW29</accession>